<evidence type="ECO:0000256" key="2">
    <source>
        <dbReference type="ARBA" id="ARBA00022729"/>
    </source>
</evidence>
<evidence type="ECO:0000256" key="3">
    <source>
        <dbReference type="ARBA" id="ARBA00022737"/>
    </source>
</evidence>
<reference evidence="10" key="1">
    <citation type="journal article" date="2023" name="Front. Mar. Sci.">
        <title>A new Merluccius polli reference genome to investigate the effects of global change in West African waters.</title>
        <authorList>
            <person name="Mateo J.L."/>
            <person name="Blanco-Fernandez C."/>
            <person name="Garcia-Vazquez E."/>
            <person name="Machado-Schiaffino G."/>
        </authorList>
    </citation>
    <scope>NUCLEOTIDE SEQUENCE</scope>
    <source>
        <strain evidence="10">C29</strain>
        <tissue evidence="10">Fin</tissue>
    </source>
</reference>
<dbReference type="Pfam" id="PF07645">
    <property type="entry name" value="EGF_CA"/>
    <property type="match status" value="1"/>
</dbReference>
<feature type="compositionally biased region" description="Basic and acidic residues" evidence="7">
    <location>
        <begin position="686"/>
        <end position="695"/>
    </location>
</feature>
<dbReference type="InterPro" id="IPR049883">
    <property type="entry name" value="NOTCH1_EGF-like"/>
</dbReference>
<dbReference type="InterPro" id="IPR058727">
    <property type="entry name" value="Helical_Vwde"/>
</dbReference>
<dbReference type="InterPro" id="IPR013111">
    <property type="entry name" value="EGF_extracell"/>
</dbReference>
<dbReference type="PROSITE" id="PS00010">
    <property type="entry name" value="ASX_HYDROXYL"/>
    <property type="match status" value="1"/>
</dbReference>
<feature type="domain" description="EGF-like" evidence="8">
    <location>
        <begin position="1342"/>
        <end position="1374"/>
    </location>
</feature>
<feature type="domain" description="VWFD" evidence="9">
    <location>
        <begin position="399"/>
        <end position="579"/>
    </location>
</feature>
<feature type="domain" description="EGF-like" evidence="8">
    <location>
        <begin position="1145"/>
        <end position="1180"/>
    </location>
</feature>
<feature type="disulfide bond" evidence="6">
    <location>
        <begin position="1428"/>
        <end position="1437"/>
    </location>
</feature>
<keyword evidence="1 6" id="KW-0245">EGF-like domain</keyword>
<evidence type="ECO:0000259" key="8">
    <source>
        <dbReference type="PROSITE" id="PS50026"/>
    </source>
</evidence>
<comment type="caution">
    <text evidence="6">Lacks conserved residue(s) required for the propagation of feature annotation.</text>
</comment>
<protein>
    <submittedName>
        <fullName evidence="10">von Willebrand factor D and EGF domain-containing protein</fullName>
    </submittedName>
</protein>
<dbReference type="PROSITE" id="PS01187">
    <property type="entry name" value="EGF_CA"/>
    <property type="match status" value="1"/>
</dbReference>
<dbReference type="InterPro" id="IPR000152">
    <property type="entry name" value="EGF-type_Asp/Asn_hydroxyl_site"/>
</dbReference>
<dbReference type="InterPro" id="IPR009030">
    <property type="entry name" value="Growth_fac_rcpt_cys_sf"/>
</dbReference>
<dbReference type="PROSITE" id="PS50026">
    <property type="entry name" value="EGF_3"/>
    <property type="match status" value="4"/>
</dbReference>
<dbReference type="Pfam" id="PF00008">
    <property type="entry name" value="EGF"/>
    <property type="match status" value="1"/>
</dbReference>
<dbReference type="Pfam" id="PF07974">
    <property type="entry name" value="EGF_2"/>
    <property type="match status" value="1"/>
</dbReference>
<dbReference type="Gene3D" id="2.10.25.10">
    <property type="entry name" value="Laminin"/>
    <property type="match status" value="6"/>
</dbReference>
<evidence type="ECO:0000259" key="9">
    <source>
        <dbReference type="PROSITE" id="PS51233"/>
    </source>
</evidence>
<feature type="disulfide bond" evidence="6">
    <location>
        <begin position="1364"/>
        <end position="1373"/>
    </location>
</feature>
<evidence type="ECO:0000256" key="5">
    <source>
        <dbReference type="ARBA" id="ARBA00023157"/>
    </source>
</evidence>
<dbReference type="SMART" id="SM00216">
    <property type="entry name" value="VWD"/>
    <property type="match status" value="1"/>
</dbReference>
<dbReference type="InterPro" id="IPR057885">
    <property type="entry name" value="Ig_VWDE"/>
</dbReference>
<dbReference type="PANTHER" id="PTHR14949">
    <property type="entry name" value="EGF-LIKE-DOMAIN, MULTIPLE 7, 8"/>
    <property type="match status" value="1"/>
</dbReference>
<dbReference type="FunFam" id="2.10.25.10:FF:000595">
    <property type="entry name" value="von Willebrand factor D and EGF domain-containing protein"/>
    <property type="match status" value="1"/>
</dbReference>
<dbReference type="InterPro" id="IPR001846">
    <property type="entry name" value="VWF_type-D"/>
</dbReference>
<evidence type="ECO:0000313" key="10">
    <source>
        <dbReference type="EMBL" id="KAK0136098.1"/>
    </source>
</evidence>
<evidence type="ECO:0000313" key="11">
    <source>
        <dbReference type="Proteomes" id="UP001174136"/>
    </source>
</evidence>
<dbReference type="CDD" id="cd00054">
    <property type="entry name" value="EGF_CA"/>
    <property type="match status" value="2"/>
</dbReference>
<feature type="region of interest" description="Disordered" evidence="7">
    <location>
        <begin position="723"/>
        <end position="753"/>
    </location>
</feature>
<dbReference type="InterPro" id="IPR050969">
    <property type="entry name" value="Dev_Signal_Modulators"/>
</dbReference>
<dbReference type="SUPFAM" id="SSF57196">
    <property type="entry name" value="EGF/Laminin"/>
    <property type="match status" value="1"/>
</dbReference>
<evidence type="ECO:0000256" key="1">
    <source>
        <dbReference type="ARBA" id="ARBA00022536"/>
    </source>
</evidence>
<dbReference type="PANTHER" id="PTHR14949:SF53">
    <property type="entry name" value="VON WILLEBRAND FACTOR D AND EGF DOMAIN-CONTAINING PROTEIN"/>
    <property type="match status" value="1"/>
</dbReference>
<dbReference type="GO" id="GO:0030855">
    <property type="term" value="P:epithelial cell differentiation"/>
    <property type="evidence" value="ECO:0007669"/>
    <property type="project" value="UniProtKB-ARBA"/>
</dbReference>
<evidence type="ECO:0000256" key="6">
    <source>
        <dbReference type="PROSITE-ProRule" id="PRU00076"/>
    </source>
</evidence>
<feature type="compositionally biased region" description="Polar residues" evidence="7">
    <location>
        <begin position="613"/>
        <end position="622"/>
    </location>
</feature>
<comment type="caution">
    <text evidence="10">The sequence shown here is derived from an EMBL/GenBank/DDBJ whole genome shotgun (WGS) entry which is preliminary data.</text>
</comment>
<dbReference type="InterPro" id="IPR018097">
    <property type="entry name" value="EGF_Ca-bd_CS"/>
</dbReference>
<dbReference type="InterPro" id="IPR001881">
    <property type="entry name" value="EGF-like_Ca-bd_dom"/>
</dbReference>
<feature type="domain" description="EGF-like" evidence="8">
    <location>
        <begin position="1406"/>
        <end position="1438"/>
    </location>
</feature>
<dbReference type="Proteomes" id="UP001174136">
    <property type="component" value="Unassembled WGS sequence"/>
</dbReference>
<dbReference type="SMART" id="SM00181">
    <property type="entry name" value="EGF"/>
    <property type="match status" value="8"/>
</dbReference>
<proteinExistence type="predicted"/>
<feature type="disulfide bond" evidence="6">
    <location>
        <begin position="1410"/>
        <end position="1420"/>
    </location>
</feature>
<evidence type="ECO:0000256" key="4">
    <source>
        <dbReference type="ARBA" id="ARBA00023054"/>
    </source>
</evidence>
<keyword evidence="3" id="KW-0677">Repeat</keyword>
<dbReference type="InterPro" id="IPR057774">
    <property type="entry name" value="D8C_UMOD/GP2/OIT3-like"/>
</dbReference>
<dbReference type="GO" id="GO:0005509">
    <property type="term" value="F:calcium ion binding"/>
    <property type="evidence" value="ECO:0007669"/>
    <property type="project" value="InterPro"/>
</dbReference>
<feature type="region of interest" description="Disordered" evidence="7">
    <location>
        <begin position="599"/>
        <end position="622"/>
    </location>
</feature>
<dbReference type="SUPFAM" id="SSF57184">
    <property type="entry name" value="Growth factor receptor domain"/>
    <property type="match status" value="1"/>
</dbReference>
<evidence type="ECO:0000256" key="7">
    <source>
        <dbReference type="SAM" id="MobiDB-lite"/>
    </source>
</evidence>
<feature type="region of interest" description="Disordered" evidence="7">
    <location>
        <begin position="648"/>
        <end position="697"/>
    </location>
</feature>
<keyword evidence="4" id="KW-0175">Coiled coil</keyword>
<feature type="compositionally biased region" description="Low complexity" evidence="7">
    <location>
        <begin position="732"/>
        <end position="753"/>
    </location>
</feature>
<feature type="disulfide bond" evidence="6">
    <location>
        <begin position="1170"/>
        <end position="1179"/>
    </location>
</feature>
<dbReference type="EMBL" id="JAOPHQ010005236">
    <property type="protein sequence ID" value="KAK0136098.1"/>
    <property type="molecule type" value="Genomic_DNA"/>
</dbReference>
<feature type="compositionally biased region" description="Polar residues" evidence="7">
    <location>
        <begin position="664"/>
        <end position="676"/>
    </location>
</feature>
<dbReference type="Pfam" id="PF26129">
    <property type="entry name" value="Vwde"/>
    <property type="match status" value="1"/>
</dbReference>
<accession>A0AA47NSZ9</accession>
<dbReference type="FunFam" id="2.10.25.10:FF:000038">
    <property type="entry name" value="Fibrillin 2"/>
    <property type="match status" value="1"/>
</dbReference>
<keyword evidence="11" id="KW-1185">Reference proteome</keyword>
<feature type="disulfide bond" evidence="6">
    <location>
        <begin position="1346"/>
        <end position="1356"/>
    </location>
</feature>
<dbReference type="Pfam" id="PF25776">
    <property type="entry name" value="Ig_VWDE"/>
    <property type="match status" value="1"/>
</dbReference>
<feature type="domain" description="EGF-like" evidence="8">
    <location>
        <begin position="1182"/>
        <end position="1221"/>
    </location>
</feature>
<dbReference type="GO" id="GO:0005576">
    <property type="term" value="C:extracellular region"/>
    <property type="evidence" value="ECO:0007669"/>
    <property type="project" value="TreeGrafter"/>
</dbReference>
<feature type="disulfide bond" evidence="6">
    <location>
        <begin position="1149"/>
        <end position="1159"/>
    </location>
</feature>
<dbReference type="SMART" id="SM00179">
    <property type="entry name" value="EGF_CA"/>
    <property type="match status" value="2"/>
</dbReference>
<dbReference type="GO" id="GO:0005102">
    <property type="term" value="F:signaling receptor binding"/>
    <property type="evidence" value="ECO:0007669"/>
    <property type="project" value="TreeGrafter"/>
</dbReference>
<organism evidence="10 11">
    <name type="scientific">Merluccius polli</name>
    <name type="common">Benguela hake</name>
    <name type="synonym">Merluccius cadenati</name>
    <dbReference type="NCBI Taxonomy" id="89951"/>
    <lineage>
        <taxon>Eukaryota</taxon>
        <taxon>Metazoa</taxon>
        <taxon>Chordata</taxon>
        <taxon>Craniata</taxon>
        <taxon>Vertebrata</taxon>
        <taxon>Euteleostomi</taxon>
        <taxon>Actinopterygii</taxon>
        <taxon>Neopterygii</taxon>
        <taxon>Teleostei</taxon>
        <taxon>Neoteleostei</taxon>
        <taxon>Acanthomorphata</taxon>
        <taxon>Zeiogadaria</taxon>
        <taxon>Gadariae</taxon>
        <taxon>Gadiformes</taxon>
        <taxon>Gadoidei</taxon>
        <taxon>Merlucciidae</taxon>
        <taxon>Merluccius</taxon>
    </lineage>
</organism>
<keyword evidence="5 6" id="KW-1015">Disulfide bond</keyword>
<dbReference type="FunFam" id="2.10.25.10:FF:000031">
    <property type="entry name" value="neurogenic locus notch homolog protein 3"/>
    <property type="match status" value="1"/>
</dbReference>
<name>A0AA47NSZ9_MERPO</name>
<dbReference type="PROSITE" id="PS01186">
    <property type="entry name" value="EGF_2"/>
    <property type="match status" value="2"/>
</dbReference>
<dbReference type="GO" id="GO:0009986">
    <property type="term" value="C:cell surface"/>
    <property type="evidence" value="ECO:0007669"/>
    <property type="project" value="TreeGrafter"/>
</dbReference>
<dbReference type="PROSITE" id="PS00022">
    <property type="entry name" value="EGF_1"/>
    <property type="match status" value="3"/>
</dbReference>
<dbReference type="Pfam" id="PF00094">
    <property type="entry name" value="VWD"/>
    <property type="match status" value="1"/>
</dbReference>
<dbReference type="InterPro" id="IPR000742">
    <property type="entry name" value="EGF"/>
</dbReference>
<dbReference type="PROSITE" id="PS51233">
    <property type="entry name" value="VWFD"/>
    <property type="match status" value="1"/>
</dbReference>
<dbReference type="Gene3D" id="2.60.120.260">
    <property type="entry name" value="Galactose-binding domain-like"/>
    <property type="match status" value="1"/>
</dbReference>
<gene>
    <name evidence="10" type="primary">VWDE_3</name>
    <name evidence="10" type="ORF">N1851_028012</name>
</gene>
<keyword evidence="2" id="KW-0732">Signal</keyword>
<sequence>MSIGSHVIHYSSTPAVPPECSPGGHSQLRNPYRSVSFHSGGLQQSLLQELVCDHALEPGWYQFNIFDKPASMPTRCVEVNHCGTQAPVWLSLGEGESLPGPLGLGQLTACAAWPSVPSGAPDCCLFRIPVAVRNCGAFYVYLLQPTQGCMAYCAQATQPPTPGAPVIRAEVSGNAVLLRCSFQDRSANGSLGFTVTWHRLSPRDGQHREELKRETTLQTSSAIELDGFNLRLGDKVLGAIYCSSSSFFLDSPDVPGPVVESQEFFAGIRLRPVVASVPEDGRDYRLSVESTIPLPCDQDPAGPCSLVLQLSAHTQETTRVLGPDLVLSSCLVELGAQGPCRAGVCSQALVHFTPVTDFVKDGGRSTQISIKPIAKKHNFLWNGYTPEPVQITVEDEPSAYCYVFTDPHVITFDGRLYDNYQIGTFVLYKSALRPFEVQVRQWECGSVVHAASCVCGVVVRDGGDVVAFDMCNGEMGETKPHLSVKNRHLGKSGIRITRSYQGRKVTMTFSSGAFVRADVSDWGMSLTVRAPGSDRNHTAGLCGSFDGQPNNDLHSAGGDVMGDLQAFISEWRLSPGTSLFDTPPSNPITPKPATYCSCQAEPRLPPPVRTHSRPISSSDSNCTRRGIVELSSVIPSLDVTAEYIVSTETRSDEDNRGRTLPTGRLSQRNQGASPVSGTRGKGSDPASRHPGDRGRRQSYRYVSAPPHESPSQADLEGLAYFFPEDHEPAPQPDSSSSSSNSPPTWPTPSGLTQRQARVRCQRAVANSSIALGCRLLLGKAFVGRAVAMCVSDLQLKDDVAWLNATLPLLENECERRIVEERRNEGEHQEVVALLRCPGLCSGNGQCSDRGCVCFPGFGSYDCSTVSDQIPEITALEEEGLCDVGQGECAIVQVHGVGFKLSYELKCEFVKEKFEDGEWVLDDPRFVQATFLDGTSLECQLPLEDSQVTAGSAPEMSPDRPLARWQVKVSNDGYSYSNAKVLTVYDGACQSCSSTADALCSLREKTCNIESVCYSEGDRHPSSACLICQPDSSKYTWSTAGDNQPPVIQPLPSRLRSFQGESFLFQLQARDPDASSVVFTLASGPGEAALSPAGLLSWGATSGADGTQGHTFQITVADECGAETQVSVQYVCVCADGFTGDRCEVDVDDCKPNPCRLGRCIDGRNTFSCVCPPGMTGNTCREDVDECVSMPCSSGVSCQNTPGSFTCAACPRGYRGDGRSCARDTESAGKAVTAQTSRTRPPAVGPSPCLSRPCHPGVQCFETIHISNGFACGPCPPGLHGNGYTCSRSAPAGECCWFLLLVFTHRQFAFWRGPSIHRKTTVSPGNPHITRDAVISSTGHKSHPAVCTHHCGANMECSQPNTCTCKEGYTGYNCRIAVCRPDCKNQGKCVRPNVCECPVGYSGLTCEQASCEPSCQHGGTCLARNLCTCPYGYLGPRCETSETLLNIFDPCIKKKSCQMWKTPVNSLLNITEEQPNITIQY</sequence>
<dbReference type="Pfam" id="PF23283">
    <property type="entry name" value="D8C_UMOD"/>
    <property type="match status" value="1"/>
</dbReference>